<evidence type="ECO:0000256" key="14">
    <source>
        <dbReference type="ARBA" id="ARBA00038036"/>
    </source>
</evidence>
<dbReference type="PANTHER" id="PTHR34265:SF1">
    <property type="entry name" value="TYPE III PANTOTHENATE KINASE"/>
    <property type="match status" value="1"/>
</dbReference>
<dbReference type="EC" id="2.7.1.33" evidence="6 16"/>
<dbReference type="GO" id="GO:0005524">
    <property type="term" value="F:ATP binding"/>
    <property type="evidence" value="ECO:0007669"/>
    <property type="project" value="UniProtKB-UniRule"/>
</dbReference>
<evidence type="ECO:0000256" key="2">
    <source>
        <dbReference type="ARBA" id="ARBA00001958"/>
    </source>
</evidence>
<evidence type="ECO:0000256" key="1">
    <source>
        <dbReference type="ARBA" id="ARBA00001206"/>
    </source>
</evidence>
<evidence type="ECO:0000256" key="12">
    <source>
        <dbReference type="ARBA" id="ARBA00022958"/>
    </source>
</evidence>
<evidence type="ECO:0000256" key="13">
    <source>
        <dbReference type="ARBA" id="ARBA00022993"/>
    </source>
</evidence>
<comment type="function">
    <text evidence="16">Catalyzes the phosphorylation of pantothenate (Pan), the first step in CoA biosynthesis.</text>
</comment>
<evidence type="ECO:0000256" key="10">
    <source>
        <dbReference type="ARBA" id="ARBA00022777"/>
    </source>
</evidence>
<comment type="cofactor">
    <cofactor evidence="16">
        <name>NH4(+)</name>
        <dbReference type="ChEBI" id="CHEBI:28938"/>
    </cofactor>
    <cofactor evidence="16">
        <name>K(+)</name>
        <dbReference type="ChEBI" id="CHEBI:29103"/>
    </cofactor>
    <text evidence="16">A monovalent cation. Ammonium or potassium.</text>
</comment>
<comment type="catalytic activity">
    <reaction evidence="1 16">
        <text>(R)-pantothenate + ATP = (R)-4'-phosphopantothenate + ADP + H(+)</text>
        <dbReference type="Rhea" id="RHEA:16373"/>
        <dbReference type="ChEBI" id="CHEBI:10986"/>
        <dbReference type="ChEBI" id="CHEBI:15378"/>
        <dbReference type="ChEBI" id="CHEBI:29032"/>
        <dbReference type="ChEBI" id="CHEBI:30616"/>
        <dbReference type="ChEBI" id="CHEBI:456216"/>
        <dbReference type="EC" id="2.7.1.33"/>
    </reaction>
</comment>
<gene>
    <name evidence="16" type="primary">coaX</name>
    <name evidence="17" type="ORF">IP91_03672</name>
</gene>
<dbReference type="SUPFAM" id="SSF53067">
    <property type="entry name" value="Actin-like ATPase domain"/>
    <property type="match status" value="2"/>
</dbReference>
<dbReference type="EMBL" id="VLLB01000006">
    <property type="protein sequence ID" value="TWI63700.1"/>
    <property type="molecule type" value="Genomic_DNA"/>
</dbReference>
<keyword evidence="18" id="KW-1185">Reference proteome</keyword>
<evidence type="ECO:0000256" key="4">
    <source>
        <dbReference type="ARBA" id="ARBA00005225"/>
    </source>
</evidence>
<evidence type="ECO:0000256" key="7">
    <source>
        <dbReference type="ARBA" id="ARBA00022490"/>
    </source>
</evidence>
<feature type="active site" description="Proton acceptor" evidence="16">
    <location>
        <position position="116"/>
    </location>
</feature>
<evidence type="ECO:0000256" key="16">
    <source>
        <dbReference type="HAMAP-Rule" id="MF_01274"/>
    </source>
</evidence>
<evidence type="ECO:0000256" key="5">
    <source>
        <dbReference type="ARBA" id="ARBA00011738"/>
    </source>
</evidence>
<evidence type="ECO:0000313" key="17">
    <source>
        <dbReference type="EMBL" id="TWI63700.1"/>
    </source>
</evidence>
<evidence type="ECO:0000256" key="9">
    <source>
        <dbReference type="ARBA" id="ARBA00022741"/>
    </source>
</evidence>
<dbReference type="GO" id="GO:0015937">
    <property type="term" value="P:coenzyme A biosynthetic process"/>
    <property type="evidence" value="ECO:0007669"/>
    <property type="project" value="UniProtKB-UniRule"/>
</dbReference>
<feature type="binding site" evidence="16">
    <location>
        <begin position="22"/>
        <end position="29"/>
    </location>
    <ligand>
        <name>ATP</name>
        <dbReference type="ChEBI" id="CHEBI:30616"/>
    </ligand>
</feature>
<sequence>MTEAAMTGAGVTDVAMTWLLVDAGNTRVKWALVDADAPLGQWRAQGAVTLDRIDALPAQWPFVADRVLVSNVAGAAVRAALEAALGAQANVEWFASVPARAGVVNGYRNPLQLGCDRFAAAIGAHALVPAQAAVIANCGTATTVDIVGADGRFGGGMILPGLALMHGALARNTAQLPQIDAGAPLPPVFADNTHDAILSGCLAAQAGAIARACDSAMATHGTVACIISGGAAQLVMPALALPGAVAPRRVDNIVMVGLHAALQADALDQAPC</sequence>
<keyword evidence="11 16" id="KW-0067">ATP-binding</keyword>
<keyword evidence="10 16" id="KW-0418">Kinase</keyword>
<evidence type="ECO:0000313" key="18">
    <source>
        <dbReference type="Proteomes" id="UP000318431"/>
    </source>
</evidence>
<proteinExistence type="inferred from homology"/>
<dbReference type="CDD" id="cd24015">
    <property type="entry name" value="ASKHA_NBD_PanK-III"/>
    <property type="match status" value="1"/>
</dbReference>
<dbReference type="UniPathway" id="UPA00241">
    <property type="reaction ID" value="UER00352"/>
</dbReference>
<feature type="binding site" evidence="16">
    <location>
        <position position="193"/>
    </location>
    <ligand>
        <name>substrate</name>
    </ligand>
</feature>
<comment type="cofactor">
    <cofactor evidence="2">
        <name>K(+)</name>
        <dbReference type="ChEBI" id="CHEBI:29103"/>
    </cofactor>
</comment>
<organism evidence="17 18">
    <name type="scientific">Pseudoduganella lurida</name>
    <dbReference type="NCBI Taxonomy" id="1036180"/>
    <lineage>
        <taxon>Bacteria</taxon>
        <taxon>Pseudomonadati</taxon>
        <taxon>Pseudomonadota</taxon>
        <taxon>Betaproteobacteria</taxon>
        <taxon>Burkholderiales</taxon>
        <taxon>Oxalobacteraceae</taxon>
        <taxon>Telluria group</taxon>
        <taxon>Pseudoduganella</taxon>
    </lineage>
</organism>
<comment type="caution">
    <text evidence="16">Lacks conserved residue(s) required for the propagation of feature annotation.</text>
</comment>
<dbReference type="GO" id="GO:0004594">
    <property type="term" value="F:pantothenate kinase activity"/>
    <property type="evidence" value="ECO:0007669"/>
    <property type="project" value="UniProtKB-UniRule"/>
</dbReference>
<comment type="subcellular location">
    <subcellularLocation>
        <location evidence="3 16">Cytoplasm</location>
    </subcellularLocation>
</comment>
<keyword evidence="7 16" id="KW-0963">Cytoplasm</keyword>
<evidence type="ECO:0000256" key="11">
    <source>
        <dbReference type="ARBA" id="ARBA00022840"/>
    </source>
</evidence>
<dbReference type="Gene3D" id="3.30.420.40">
    <property type="match status" value="2"/>
</dbReference>
<keyword evidence="12 16" id="KW-0630">Potassium</keyword>
<feature type="binding site" evidence="16">
    <location>
        <position position="140"/>
    </location>
    <ligand>
        <name>ATP</name>
        <dbReference type="ChEBI" id="CHEBI:30616"/>
    </ligand>
</feature>
<feature type="binding site" evidence="16">
    <location>
        <begin position="114"/>
        <end position="117"/>
    </location>
    <ligand>
        <name>substrate</name>
    </ligand>
</feature>
<evidence type="ECO:0000256" key="6">
    <source>
        <dbReference type="ARBA" id="ARBA00012102"/>
    </source>
</evidence>
<comment type="caution">
    <text evidence="17">The sequence shown here is derived from an EMBL/GenBank/DDBJ whole genome shotgun (WGS) entry which is preliminary data.</text>
</comment>
<comment type="similarity">
    <text evidence="14 16">Belongs to the type III pantothenate kinase family.</text>
</comment>
<dbReference type="AlphaFoldDB" id="A0A562R5K4"/>
<evidence type="ECO:0000256" key="3">
    <source>
        <dbReference type="ARBA" id="ARBA00004496"/>
    </source>
</evidence>
<protein>
    <recommendedName>
        <fullName evidence="15 16">Type III pantothenate kinase</fullName>
        <ecNumber evidence="6 16">2.7.1.33</ecNumber>
    </recommendedName>
    <alternativeName>
        <fullName evidence="16">PanK-III</fullName>
    </alternativeName>
    <alternativeName>
        <fullName evidence="16">Pantothenic acid kinase</fullName>
    </alternativeName>
</protein>
<dbReference type="InterPro" id="IPR043129">
    <property type="entry name" value="ATPase_NBD"/>
</dbReference>
<comment type="subunit">
    <text evidence="5 16">Homodimer.</text>
</comment>
<reference evidence="17 18" key="1">
    <citation type="journal article" date="2015" name="Stand. Genomic Sci.">
        <title>Genomic Encyclopedia of Bacterial and Archaeal Type Strains, Phase III: the genomes of soil and plant-associated and newly described type strains.</title>
        <authorList>
            <person name="Whitman W.B."/>
            <person name="Woyke T."/>
            <person name="Klenk H.P."/>
            <person name="Zhou Y."/>
            <person name="Lilburn T.G."/>
            <person name="Beck B.J."/>
            <person name="De Vos P."/>
            <person name="Vandamme P."/>
            <person name="Eisen J.A."/>
            <person name="Garrity G."/>
            <person name="Hugenholtz P."/>
            <person name="Kyrpides N.C."/>
        </authorList>
    </citation>
    <scope>NUCLEOTIDE SEQUENCE [LARGE SCALE GENOMIC DNA]</scope>
    <source>
        <strain evidence="17 18">CGMCC 1.10822</strain>
    </source>
</reference>
<evidence type="ECO:0000256" key="8">
    <source>
        <dbReference type="ARBA" id="ARBA00022679"/>
    </source>
</evidence>
<evidence type="ECO:0000256" key="15">
    <source>
        <dbReference type="ARBA" id="ARBA00040883"/>
    </source>
</evidence>
<name>A0A562R5K4_9BURK</name>
<feature type="binding site" evidence="16">
    <location>
        <position position="107"/>
    </location>
    <ligand>
        <name>substrate</name>
    </ligand>
</feature>
<dbReference type="Pfam" id="PF03309">
    <property type="entry name" value="Pan_kinase"/>
    <property type="match status" value="1"/>
</dbReference>
<accession>A0A562R5K4</accession>
<dbReference type="PANTHER" id="PTHR34265">
    <property type="entry name" value="TYPE III PANTOTHENATE KINASE"/>
    <property type="match status" value="1"/>
</dbReference>
<keyword evidence="13 16" id="KW-0173">Coenzyme A biosynthesis</keyword>
<dbReference type="GO" id="GO:0005737">
    <property type="term" value="C:cytoplasm"/>
    <property type="evidence" value="ECO:0007669"/>
    <property type="project" value="UniProtKB-SubCell"/>
</dbReference>
<dbReference type="NCBIfam" id="TIGR00671">
    <property type="entry name" value="baf"/>
    <property type="match status" value="1"/>
</dbReference>
<keyword evidence="9 16" id="KW-0547">Nucleotide-binding</keyword>
<keyword evidence="8 16" id="KW-0808">Transferase</keyword>
<dbReference type="HAMAP" id="MF_01274">
    <property type="entry name" value="Pantothen_kinase_3"/>
    <property type="match status" value="1"/>
</dbReference>
<comment type="pathway">
    <text evidence="4 16">Cofactor biosynthesis; coenzyme A biosynthesis; CoA from (R)-pantothenate: step 1/5.</text>
</comment>
<dbReference type="Proteomes" id="UP000318431">
    <property type="component" value="Unassembled WGS sequence"/>
</dbReference>
<dbReference type="InterPro" id="IPR004619">
    <property type="entry name" value="Type_III_PanK"/>
</dbReference>